<feature type="transmembrane region" description="Helical" evidence="10">
    <location>
        <begin position="83"/>
        <end position="100"/>
    </location>
</feature>
<dbReference type="Pfam" id="PF04161">
    <property type="entry name" value="Arv1"/>
    <property type="match status" value="1"/>
</dbReference>
<dbReference type="GO" id="GO:0097036">
    <property type="term" value="P:regulation of plasma membrane sterol distribution"/>
    <property type="evidence" value="ECO:0007669"/>
    <property type="project" value="UniProtKB-UniRule"/>
</dbReference>
<evidence type="ECO:0000256" key="9">
    <source>
        <dbReference type="ARBA" id="ARBA00023136"/>
    </source>
</evidence>
<gene>
    <name evidence="11" type="ORF">MVES_001745</name>
</gene>
<keyword evidence="12" id="KW-1185">Reference proteome</keyword>
<dbReference type="GO" id="GO:0045047">
    <property type="term" value="P:protein targeting to ER"/>
    <property type="evidence" value="ECO:0007669"/>
    <property type="project" value="InterPro"/>
</dbReference>
<comment type="function">
    <text evidence="10">Mediator of sterol homeostasis involved in sterol uptake, trafficking and distribution into membranes.</text>
</comment>
<dbReference type="PANTHER" id="PTHR28112:SF1">
    <property type="entry name" value="SRP-INDEPENDENT TARGETING PROTEIN 3"/>
    <property type="match status" value="1"/>
</dbReference>
<keyword evidence="8 10" id="KW-0443">Lipid metabolism</keyword>
<keyword evidence="10" id="KW-0333">Golgi apparatus</keyword>
<keyword evidence="9 10" id="KW-0472">Membrane</keyword>
<dbReference type="EMBL" id="KZ454989">
    <property type="protein sequence ID" value="PKI84554.1"/>
    <property type="molecule type" value="Genomic_DNA"/>
</dbReference>
<evidence type="ECO:0000256" key="6">
    <source>
        <dbReference type="ARBA" id="ARBA00022989"/>
    </source>
</evidence>
<dbReference type="GO" id="GO:0005789">
    <property type="term" value="C:endoplasmic reticulum membrane"/>
    <property type="evidence" value="ECO:0007669"/>
    <property type="project" value="UniProtKB-SubCell"/>
</dbReference>
<sequence>MSAAVTNMAVMFGAMQVSKRIPFEDHPEYVHYARMAYQIKKKNDLTVLKFVKAKSPMSQEPGELITTTHKDYDMAEVSKSMRGILMGCGLLAFMHLYMGYTNPLVIQSILPVKNALESNMAKIWVWGVPATGELKRPFKPAPGLFGGAGGPQTDKASVQEAEKVTAVVQPKTDGEGIEGCGRVTDPYLEHGPLVVFIDLLLAKPRVYRHLLYNRSTASGREREAFVILRMTRHFMAVVLVESYLRWFAICVHPHVVAQGQGIVLPPSFSHTWDWTLGRFSLPPFLGSAARTFCATFVEMLTLHGAVTVASTLIHRMYARRSGQYRRVWHWSLASTALVYASISTALLLSLLLVWDSRLPVDRRVQQTQGIDLTQWTGSSQKFSTHSALLSAMSNAMLEWNTEWLIRNMIGGMSAGIALAVVLPMHAGAGLAVLLLGLLAQLATRRWRHTNYHARLVARKI</sequence>
<dbReference type="AlphaFoldDB" id="A0A2N1JDE1"/>
<keyword evidence="10" id="KW-0746">Sphingolipid metabolism</keyword>
<evidence type="ECO:0000256" key="3">
    <source>
        <dbReference type="ARBA" id="ARBA00022448"/>
    </source>
</evidence>
<dbReference type="InterPro" id="IPR007290">
    <property type="entry name" value="Arv1"/>
</dbReference>
<comment type="subcellular location">
    <subcellularLocation>
        <location evidence="1 10">Endoplasmic reticulum membrane</location>
        <topology evidence="1 10">Multi-pass membrane protein</topology>
    </subcellularLocation>
    <subcellularLocation>
        <location evidence="10">Golgi apparatus membrane</location>
        <topology evidence="10">Multi-pass membrane protein</topology>
    </subcellularLocation>
</comment>
<evidence type="ECO:0000313" key="11">
    <source>
        <dbReference type="EMBL" id="PKI84554.1"/>
    </source>
</evidence>
<accession>A0A2N1JDE1</accession>
<evidence type="ECO:0000256" key="7">
    <source>
        <dbReference type="ARBA" id="ARBA00023055"/>
    </source>
</evidence>
<keyword evidence="5 10" id="KW-0256">Endoplasmic reticulum</keyword>
<dbReference type="OrthoDB" id="18139at2759"/>
<evidence type="ECO:0000256" key="5">
    <source>
        <dbReference type="ARBA" id="ARBA00022824"/>
    </source>
</evidence>
<keyword evidence="4 10" id="KW-0812">Transmembrane</keyword>
<dbReference type="STRING" id="2020962.A0A2N1JDE1"/>
<name>A0A2N1JDE1_9BASI</name>
<evidence type="ECO:0000313" key="12">
    <source>
        <dbReference type="Proteomes" id="UP000232875"/>
    </source>
</evidence>
<dbReference type="GO" id="GO:0032366">
    <property type="term" value="P:intracellular sterol transport"/>
    <property type="evidence" value="ECO:0007669"/>
    <property type="project" value="UniProtKB-UniRule"/>
</dbReference>
<dbReference type="Proteomes" id="UP000232875">
    <property type="component" value="Unassembled WGS sequence"/>
</dbReference>
<evidence type="ECO:0000256" key="1">
    <source>
        <dbReference type="ARBA" id="ARBA00004477"/>
    </source>
</evidence>
<comment type="function">
    <text evidence="10">Regulates also the sphingolipid metabolism.</text>
</comment>
<keyword evidence="3 10" id="KW-0813">Transport</keyword>
<dbReference type="PANTHER" id="PTHR28112">
    <property type="entry name" value="SRP-INDEPENDENT TARGETING PROTEIN 3"/>
    <property type="match status" value="1"/>
</dbReference>
<keyword evidence="6 10" id="KW-1133">Transmembrane helix</keyword>
<protein>
    <recommendedName>
        <fullName evidence="10">Protein ARV</fullName>
    </recommendedName>
</protein>
<dbReference type="Pfam" id="PF10032">
    <property type="entry name" value="Pho88"/>
    <property type="match status" value="1"/>
</dbReference>
<dbReference type="GO" id="GO:0006665">
    <property type="term" value="P:sphingolipid metabolic process"/>
    <property type="evidence" value="ECO:0007669"/>
    <property type="project" value="UniProtKB-UniRule"/>
</dbReference>
<evidence type="ECO:0000256" key="2">
    <source>
        <dbReference type="ARBA" id="ARBA00009187"/>
    </source>
</evidence>
<reference evidence="11 12" key="1">
    <citation type="submission" date="2017-10" db="EMBL/GenBank/DDBJ databases">
        <title>A novel species of cold-tolerant Malassezia isolated from bats.</title>
        <authorList>
            <person name="Lorch J.M."/>
            <person name="Palmer J.M."/>
            <person name="Vanderwolf K.J."/>
            <person name="Schmidt K.Z."/>
            <person name="Verant M.L."/>
            <person name="Weller T.J."/>
            <person name="Blehert D.S."/>
        </authorList>
    </citation>
    <scope>NUCLEOTIDE SEQUENCE [LARGE SCALE GENOMIC DNA]</scope>
    <source>
        <strain evidence="11 12">NWHC:44797-103</strain>
    </source>
</reference>
<dbReference type="InterPro" id="IPR012098">
    <property type="entry name" value="SND3_fun"/>
</dbReference>
<keyword evidence="7 10" id="KW-0445">Lipid transport</keyword>
<evidence type="ECO:0000256" key="10">
    <source>
        <dbReference type="RuleBase" id="RU368065"/>
    </source>
</evidence>
<dbReference type="GO" id="GO:0000139">
    <property type="term" value="C:Golgi membrane"/>
    <property type="evidence" value="ECO:0007669"/>
    <property type="project" value="UniProtKB-SubCell"/>
</dbReference>
<evidence type="ECO:0000256" key="8">
    <source>
        <dbReference type="ARBA" id="ARBA00023098"/>
    </source>
</evidence>
<comment type="similarity">
    <text evidence="2 10">Belongs to the ARV1 family.</text>
</comment>
<feature type="transmembrane region" description="Helical" evidence="10">
    <location>
        <begin position="416"/>
        <end position="438"/>
    </location>
</feature>
<dbReference type="GO" id="GO:0016125">
    <property type="term" value="P:sterol metabolic process"/>
    <property type="evidence" value="ECO:0007669"/>
    <property type="project" value="UniProtKB-UniRule"/>
</dbReference>
<organism evidence="11 12">
    <name type="scientific">Malassezia vespertilionis</name>
    <dbReference type="NCBI Taxonomy" id="2020962"/>
    <lineage>
        <taxon>Eukaryota</taxon>
        <taxon>Fungi</taxon>
        <taxon>Dikarya</taxon>
        <taxon>Basidiomycota</taxon>
        <taxon>Ustilaginomycotina</taxon>
        <taxon>Malasseziomycetes</taxon>
        <taxon>Malasseziales</taxon>
        <taxon>Malasseziaceae</taxon>
        <taxon>Malassezia</taxon>
    </lineage>
</organism>
<dbReference type="GO" id="GO:0005739">
    <property type="term" value="C:mitochondrion"/>
    <property type="evidence" value="ECO:0007669"/>
    <property type="project" value="TreeGrafter"/>
</dbReference>
<feature type="transmembrane region" description="Helical" evidence="10">
    <location>
        <begin position="330"/>
        <end position="354"/>
    </location>
</feature>
<proteinExistence type="inferred from homology"/>
<evidence type="ECO:0000256" key="4">
    <source>
        <dbReference type="ARBA" id="ARBA00022692"/>
    </source>
</evidence>